<dbReference type="AlphaFoldDB" id="A0A3N4HQB6"/>
<gene>
    <name evidence="1" type="ORF">BJ508DRAFT_365236</name>
</gene>
<name>A0A3N4HQB6_ASCIM</name>
<evidence type="ECO:0000313" key="1">
    <source>
        <dbReference type="EMBL" id="RPA76023.1"/>
    </source>
</evidence>
<protein>
    <submittedName>
        <fullName evidence="1">Uncharacterized protein</fullName>
    </submittedName>
</protein>
<proteinExistence type="predicted"/>
<dbReference type="Proteomes" id="UP000275078">
    <property type="component" value="Unassembled WGS sequence"/>
</dbReference>
<organism evidence="1 2">
    <name type="scientific">Ascobolus immersus RN42</name>
    <dbReference type="NCBI Taxonomy" id="1160509"/>
    <lineage>
        <taxon>Eukaryota</taxon>
        <taxon>Fungi</taxon>
        <taxon>Dikarya</taxon>
        <taxon>Ascomycota</taxon>
        <taxon>Pezizomycotina</taxon>
        <taxon>Pezizomycetes</taxon>
        <taxon>Pezizales</taxon>
        <taxon>Ascobolaceae</taxon>
        <taxon>Ascobolus</taxon>
    </lineage>
</organism>
<accession>A0A3N4HQB6</accession>
<reference evidence="1 2" key="1">
    <citation type="journal article" date="2018" name="Nat. Ecol. Evol.">
        <title>Pezizomycetes genomes reveal the molecular basis of ectomycorrhizal truffle lifestyle.</title>
        <authorList>
            <person name="Murat C."/>
            <person name="Payen T."/>
            <person name="Noel B."/>
            <person name="Kuo A."/>
            <person name="Morin E."/>
            <person name="Chen J."/>
            <person name="Kohler A."/>
            <person name="Krizsan K."/>
            <person name="Balestrini R."/>
            <person name="Da Silva C."/>
            <person name="Montanini B."/>
            <person name="Hainaut M."/>
            <person name="Levati E."/>
            <person name="Barry K.W."/>
            <person name="Belfiori B."/>
            <person name="Cichocki N."/>
            <person name="Clum A."/>
            <person name="Dockter R.B."/>
            <person name="Fauchery L."/>
            <person name="Guy J."/>
            <person name="Iotti M."/>
            <person name="Le Tacon F."/>
            <person name="Lindquist E.A."/>
            <person name="Lipzen A."/>
            <person name="Malagnac F."/>
            <person name="Mello A."/>
            <person name="Molinier V."/>
            <person name="Miyauchi S."/>
            <person name="Poulain J."/>
            <person name="Riccioni C."/>
            <person name="Rubini A."/>
            <person name="Sitrit Y."/>
            <person name="Splivallo R."/>
            <person name="Traeger S."/>
            <person name="Wang M."/>
            <person name="Zifcakova L."/>
            <person name="Wipf D."/>
            <person name="Zambonelli A."/>
            <person name="Paolocci F."/>
            <person name="Nowrousian M."/>
            <person name="Ottonello S."/>
            <person name="Baldrian P."/>
            <person name="Spatafora J.W."/>
            <person name="Henrissat B."/>
            <person name="Nagy L.G."/>
            <person name="Aury J.M."/>
            <person name="Wincker P."/>
            <person name="Grigoriev I.V."/>
            <person name="Bonfante P."/>
            <person name="Martin F.M."/>
        </authorList>
    </citation>
    <scope>NUCLEOTIDE SEQUENCE [LARGE SCALE GENOMIC DNA]</scope>
    <source>
        <strain evidence="1 2">RN42</strain>
    </source>
</reference>
<keyword evidence="2" id="KW-1185">Reference proteome</keyword>
<dbReference type="EMBL" id="ML119752">
    <property type="protein sequence ID" value="RPA76023.1"/>
    <property type="molecule type" value="Genomic_DNA"/>
</dbReference>
<sequence>MEEGSSVAQFKVVWHSIDSRILECGVHHHELSNNIDCIMEAEAKDSTTGSPSIPNSTGNKTARSNITIEPDAEYPNPVANWHRHFRTTVDAELFCVYQSIKFKHIEGLSLYNEGAWSTPHLNPFYYLYGEGFDKLPLPDVLLKANEELIRFDVFELQTLADPKYACHNRFQTLTDGSMKTPENMHPADLSRYLIHVLASYRRLFRPT</sequence>
<evidence type="ECO:0000313" key="2">
    <source>
        <dbReference type="Proteomes" id="UP000275078"/>
    </source>
</evidence>